<evidence type="ECO:0000313" key="2">
    <source>
        <dbReference type="Proteomes" id="UP001652628"/>
    </source>
</evidence>
<keyword evidence="2" id="KW-1185">Reference proteome</keyword>
<evidence type="ECO:0000313" key="3">
    <source>
        <dbReference type="RefSeq" id="XP_016930423.3"/>
    </source>
</evidence>
<gene>
    <name evidence="3" type="primary">LOC108009835</name>
</gene>
<dbReference type="AlphaFoldDB" id="A0AB39Z9A3"/>
<keyword evidence="1" id="KW-0732">Signal</keyword>
<feature type="signal peptide" evidence="1">
    <location>
        <begin position="1"/>
        <end position="18"/>
    </location>
</feature>
<feature type="chain" id="PRO_5045197655" evidence="1">
    <location>
        <begin position="19"/>
        <end position="159"/>
    </location>
</feature>
<reference evidence="2" key="1">
    <citation type="submission" date="2025-05" db="UniProtKB">
        <authorList>
            <consortium name="RefSeq"/>
        </authorList>
    </citation>
    <scope>NUCLEOTIDE SEQUENCE [LARGE SCALE GENOMIC DNA]</scope>
</reference>
<name>A0AB39Z9A3_DROSZ</name>
<dbReference type="GeneID" id="108009835"/>
<evidence type="ECO:0000256" key="1">
    <source>
        <dbReference type="SAM" id="SignalP"/>
    </source>
</evidence>
<reference evidence="3" key="2">
    <citation type="submission" date="2025-08" db="UniProtKB">
        <authorList>
            <consortium name="RefSeq"/>
        </authorList>
    </citation>
    <scope>IDENTIFICATION</scope>
</reference>
<organism evidence="2 3">
    <name type="scientific">Drosophila suzukii</name>
    <name type="common">Spotted-wing drosophila fruit fly</name>
    <dbReference type="NCBI Taxonomy" id="28584"/>
    <lineage>
        <taxon>Eukaryota</taxon>
        <taxon>Metazoa</taxon>
        <taxon>Ecdysozoa</taxon>
        <taxon>Arthropoda</taxon>
        <taxon>Hexapoda</taxon>
        <taxon>Insecta</taxon>
        <taxon>Pterygota</taxon>
        <taxon>Neoptera</taxon>
        <taxon>Endopterygota</taxon>
        <taxon>Diptera</taxon>
        <taxon>Brachycera</taxon>
        <taxon>Muscomorpha</taxon>
        <taxon>Ephydroidea</taxon>
        <taxon>Drosophilidae</taxon>
        <taxon>Drosophila</taxon>
        <taxon>Sophophora</taxon>
    </lineage>
</organism>
<protein>
    <submittedName>
        <fullName evidence="3">Uncharacterized protein</fullName>
    </submittedName>
</protein>
<accession>A0AB39Z9A3</accession>
<sequence length="159" mass="18671">MRLSLIICSLNVLSLITGFPLEEENNCELLEYVNTDDSWSNIFNNVITSLEESINRASDSENCASHVEFFQSCLDRAKSIFSPKEKMQFVVEFIDYQKMHTKNELTRTQTYIEKTMINLFHKTVDKLRLLSGKIIRFSEKIEEKLGRTIDRQNKFLFEN</sequence>
<dbReference type="RefSeq" id="XP_016930423.3">
    <property type="nucleotide sequence ID" value="XM_017074934.4"/>
</dbReference>
<dbReference type="Proteomes" id="UP001652628">
    <property type="component" value="Chromosome 2L"/>
</dbReference>
<proteinExistence type="predicted"/>